<dbReference type="PANTHER" id="PTHR23519:SF5">
    <property type="entry name" value="AUTOPHAGY-RELATED PROTEIN"/>
    <property type="match status" value="1"/>
</dbReference>
<dbReference type="GO" id="GO:0006865">
    <property type="term" value="P:amino acid transport"/>
    <property type="evidence" value="ECO:0007669"/>
    <property type="project" value="UniProtKB-KW"/>
</dbReference>
<name>A0A9P7GCE6_9AGAR</name>
<reference evidence="7" key="1">
    <citation type="submission" date="2020-07" db="EMBL/GenBank/DDBJ databases">
        <authorList>
            <person name="Nieuwenhuis M."/>
            <person name="Van De Peppel L.J.J."/>
        </authorList>
    </citation>
    <scope>NUCLEOTIDE SEQUENCE</scope>
    <source>
        <strain evidence="7">AP01</strain>
        <tissue evidence="7">Mycelium</tissue>
    </source>
</reference>
<comment type="subcellular location">
    <subcellularLocation>
        <location evidence="1">Endomembrane system</location>
        <topology evidence="1">Multi-pass membrane protein</topology>
    </subcellularLocation>
    <subcellularLocation>
        <location evidence="6">Vacuole membrane</location>
        <topology evidence="6">Multi-pass membrane protein</topology>
    </subcellularLocation>
</comment>
<dbReference type="GO" id="GO:0012505">
    <property type="term" value="C:endomembrane system"/>
    <property type="evidence" value="ECO:0007669"/>
    <property type="project" value="UniProtKB-SubCell"/>
</dbReference>
<dbReference type="AlphaFoldDB" id="A0A9P7GCE6"/>
<keyword evidence="4 6" id="KW-1133">Transmembrane helix</keyword>
<keyword evidence="3 6" id="KW-0812">Transmembrane</keyword>
<feature type="transmembrane region" description="Helical" evidence="6">
    <location>
        <begin position="57"/>
        <end position="78"/>
    </location>
</feature>
<reference evidence="7" key="2">
    <citation type="submission" date="2021-10" db="EMBL/GenBank/DDBJ databases">
        <title>Phylogenomics reveals ancestral predisposition of the termite-cultivated fungus Termitomyces towards a domesticated lifestyle.</title>
        <authorList>
            <person name="Auxier B."/>
            <person name="Grum-Grzhimaylo A."/>
            <person name="Cardenas M.E."/>
            <person name="Lodge J.D."/>
            <person name="Laessoe T."/>
            <person name="Pedersen O."/>
            <person name="Smith M.E."/>
            <person name="Kuyper T.W."/>
            <person name="Franco-Molano E.A."/>
            <person name="Baroni T.J."/>
            <person name="Aanen D.K."/>
        </authorList>
    </citation>
    <scope>NUCLEOTIDE SEQUENCE</scope>
    <source>
        <strain evidence="7">AP01</strain>
        <tissue evidence="7">Mycelium</tissue>
    </source>
</reference>
<evidence type="ECO:0000256" key="4">
    <source>
        <dbReference type="ARBA" id="ARBA00022989"/>
    </source>
</evidence>
<comment type="similarity">
    <text evidence="6">Belongs to the ATG22 family.</text>
</comment>
<evidence type="ECO:0000256" key="3">
    <source>
        <dbReference type="ARBA" id="ARBA00022692"/>
    </source>
</evidence>
<comment type="caution">
    <text evidence="6">Lacks conserved residue(s) required for the propagation of feature annotation.</text>
</comment>
<keyword evidence="8" id="KW-1185">Reference proteome</keyword>
<proteinExistence type="inferred from homology"/>
<protein>
    <recommendedName>
        <fullName evidence="6">Autophagy-related protein</fullName>
    </recommendedName>
</protein>
<dbReference type="InterPro" id="IPR050495">
    <property type="entry name" value="ATG22/LtaA_families"/>
</dbReference>
<evidence type="ECO:0000256" key="1">
    <source>
        <dbReference type="ARBA" id="ARBA00004127"/>
    </source>
</evidence>
<dbReference type="GO" id="GO:0006914">
    <property type="term" value="P:autophagy"/>
    <property type="evidence" value="ECO:0007669"/>
    <property type="project" value="UniProtKB-KW"/>
</dbReference>
<gene>
    <name evidence="7" type="ORF">DXG03_001739</name>
</gene>
<sequence>MAEQCSLTFWTAAFPGLSRDLPEVQESLADVNAGKKSVQEHAKLVSLSRNRISNMSFTICSLGEVVILAIMIGILKGIGSDESTENNTKAFSVLIAFSGAVWLPVHFE</sequence>
<evidence type="ECO:0000313" key="8">
    <source>
        <dbReference type="Proteomes" id="UP000775547"/>
    </source>
</evidence>
<comment type="caution">
    <text evidence="7">The sequence shown here is derived from an EMBL/GenBank/DDBJ whole genome shotgun (WGS) entry which is preliminary data.</text>
</comment>
<evidence type="ECO:0000313" key="7">
    <source>
        <dbReference type="EMBL" id="KAG5647014.1"/>
    </source>
</evidence>
<feature type="transmembrane region" description="Helical" evidence="6">
    <location>
        <begin position="90"/>
        <end position="107"/>
    </location>
</feature>
<keyword evidence="6" id="KW-0926">Vacuole</keyword>
<keyword evidence="6" id="KW-0072">Autophagy</keyword>
<dbReference type="EMBL" id="JABCKV010000014">
    <property type="protein sequence ID" value="KAG5647014.1"/>
    <property type="molecule type" value="Genomic_DNA"/>
</dbReference>
<dbReference type="Proteomes" id="UP000775547">
    <property type="component" value="Unassembled WGS sequence"/>
</dbReference>
<dbReference type="Pfam" id="PF11700">
    <property type="entry name" value="ATG22"/>
    <property type="match status" value="1"/>
</dbReference>
<keyword evidence="2 6" id="KW-0813">Transport</keyword>
<comment type="function">
    <text evidence="6">Vacuolar effluxer which mediate the efflux of amino acids resulting from autophagic degradation. The release of autophagic amino acids allows the maintenance of protein synthesis and viability during nitrogen starvation.</text>
</comment>
<dbReference type="OrthoDB" id="42657at2759"/>
<keyword evidence="6" id="KW-0029">Amino-acid transport</keyword>
<dbReference type="GO" id="GO:0005774">
    <property type="term" value="C:vacuolar membrane"/>
    <property type="evidence" value="ECO:0007669"/>
    <property type="project" value="UniProtKB-SubCell"/>
</dbReference>
<dbReference type="InterPro" id="IPR024671">
    <property type="entry name" value="Atg22-like"/>
</dbReference>
<organism evidence="7 8">
    <name type="scientific">Asterophora parasitica</name>
    <dbReference type="NCBI Taxonomy" id="117018"/>
    <lineage>
        <taxon>Eukaryota</taxon>
        <taxon>Fungi</taxon>
        <taxon>Dikarya</taxon>
        <taxon>Basidiomycota</taxon>
        <taxon>Agaricomycotina</taxon>
        <taxon>Agaricomycetes</taxon>
        <taxon>Agaricomycetidae</taxon>
        <taxon>Agaricales</taxon>
        <taxon>Tricholomatineae</taxon>
        <taxon>Lyophyllaceae</taxon>
        <taxon>Asterophora</taxon>
    </lineage>
</organism>
<dbReference type="PANTHER" id="PTHR23519">
    <property type="entry name" value="AUTOPHAGY-RELATED PROTEIN 22"/>
    <property type="match status" value="1"/>
</dbReference>
<keyword evidence="5 6" id="KW-0472">Membrane</keyword>
<evidence type="ECO:0000256" key="5">
    <source>
        <dbReference type="ARBA" id="ARBA00023136"/>
    </source>
</evidence>
<accession>A0A9P7GCE6</accession>
<evidence type="ECO:0000256" key="2">
    <source>
        <dbReference type="ARBA" id="ARBA00022448"/>
    </source>
</evidence>
<evidence type="ECO:0000256" key="6">
    <source>
        <dbReference type="RuleBase" id="RU363073"/>
    </source>
</evidence>